<keyword evidence="1" id="KW-0472">Membrane</keyword>
<sequence length="165" mass="18935">MMLSCQCTWFGIILSMVPLVVLFLFWTRYNCWRCAVLFLGKMQNSMNSEECSRTFLSLVKTQTAMTGAVMLGSKPWISSKESNEDNGKGVMDSSKYLTGFNKTDMNVRTFIMNLRSLSFSFQSTVLTLEWHHWVFLTSQLHQIALPLKPRSARIQAFHLRGKCDA</sequence>
<dbReference type="EMBL" id="OZ020108">
    <property type="protein sequence ID" value="CAK9261292.1"/>
    <property type="molecule type" value="Genomic_DNA"/>
</dbReference>
<evidence type="ECO:0000313" key="3">
    <source>
        <dbReference type="Proteomes" id="UP001497444"/>
    </source>
</evidence>
<protein>
    <recommendedName>
        <fullName evidence="4">ATP synthase F0 subunit 8</fullName>
    </recommendedName>
</protein>
<feature type="transmembrane region" description="Helical" evidence="1">
    <location>
        <begin position="7"/>
        <end position="26"/>
    </location>
</feature>
<organism evidence="2 3">
    <name type="scientific">Sphagnum jensenii</name>
    <dbReference type="NCBI Taxonomy" id="128206"/>
    <lineage>
        <taxon>Eukaryota</taxon>
        <taxon>Viridiplantae</taxon>
        <taxon>Streptophyta</taxon>
        <taxon>Embryophyta</taxon>
        <taxon>Bryophyta</taxon>
        <taxon>Sphagnophytina</taxon>
        <taxon>Sphagnopsida</taxon>
        <taxon>Sphagnales</taxon>
        <taxon>Sphagnaceae</taxon>
        <taxon>Sphagnum</taxon>
    </lineage>
</organism>
<reference evidence="2" key="1">
    <citation type="submission" date="2024-02" db="EMBL/GenBank/DDBJ databases">
        <authorList>
            <consortium name="ELIXIR-Norway"/>
            <consortium name="Elixir Norway"/>
        </authorList>
    </citation>
    <scope>NUCLEOTIDE SEQUENCE</scope>
</reference>
<dbReference type="Proteomes" id="UP001497444">
    <property type="component" value="Chromosome 13"/>
</dbReference>
<evidence type="ECO:0000256" key="1">
    <source>
        <dbReference type="SAM" id="Phobius"/>
    </source>
</evidence>
<keyword evidence="1" id="KW-0812">Transmembrane</keyword>
<evidence type="ECO:0008006" key="4">
    <source>
        <dbReference type="Google" id="ProtNLM"/>
    </source>
</evidence>
<evidence type="ECO:0000313" key="2">
    <source>
        <dbReference type="EMBL" id="CAK9261292.1"/>
    </source>
</evidence>
<accession>A0ABP0W3D7</accession>
<name>A0ABP0W3D7_9BRYO</name>
<keyword evidence="3" id="KW-1185">Reference proteome</keyword>
<gene>
    <name evidence="2" type="ORF">CSSPJE1EN1_LOCUS6770</name>
</gene>
<proteinExistence type="predicted"/>
<keyword evidence="1" id="KW-1133">Transmembrane helix</keyword>